<sequence>TGTTGTTATTQTDPGKLKPAVAPRNITRPYINVDEVLRIGAVLERRSPPLTEAQRLAFDAMAFTRTFDKPPAPEFHTHLQRAIGGVVLSPRLALESLHALVQQGLLSGAEKDAVVDKLKITPLKDISMLLIGELLRSEAAMLKRAPGQIE</sequence>
<organism evidence="2 3">
    <name type="scientific">Pristionchus fissidentatus</name>
    <dbReference type="NCBI Taxonomy" id="1538716"/>
    <lineage>
        <taxon>Eukaryota</taxon>
        <taxon>Metazoa</taxon>
        <taxon>Ecdysozoa</taxon>
        <taxon>Nematoda</taxon>
        <taxon>Chromadorea</taxon>
        <taxon>Rhabditida</taxon>
        <taxon>Rhabditina</taxon>
        <taxon>Diplogasteromorpha</taxon>
        <taxon>Diplogasteroidea</taxon>
        <taxon>Neodiplogasteridae</taxon>
        <taxon>Pristionchus</taxon>
    </lineage>
</organism>
<dbReference type="AlphaFoldDB" id="A0AAV5UPX6"/>
<gene>
    <name evidence="2" type="ORF">PFISCL1PPCAC_512</name>
</gene>
<dbReference type="EMBL" id="BTSY01000001">
    <property type="protein sequence ID" value="GMT09215.1"/>
    <property type="molecule type" value="Genomic_DNA"/>
</dbReference>
<reference evidence="2" key="1">
    <citation type="submission" date="2023-10" db="EMBL/GenBank/DDBJ databases">
        <title>Genome assembly of Pristionchus species.</title>
        <authorList>
            <person name="Yoshida K."/>
            <person name="Sommer R.J."/>
        </authorList>
    </citation>
    <scope>NUCLEOTIDE SEQUENCE</scope>
    <source>
        <strain evidence="2">RS5133</strain>
    </source>
</reference>
<keyword evidence="3" id="KW-1185">Reference proteome</keyword>
<feature type="region of interest" description="Disordered" evidence="1">
    <location>
        <begin position="1"/>
        <end position="20"/>
    </location>
</feature>
<dbReference type="Proteomes" id="UP001432322">
    <property type="component" value="Unassembled WGS sequence"/>
</dbReference>
<accession>A0AAV5UPX6</accession>
<evidence type="ECO:0000313" key="2">
    <source>
        <dbReference type="EMBL" id="GMT09215.1"/>
    </source>
</evidence>
<evidence type="ECO:0000256" key="1">
    <source>
        <dbReference type="SAM" id="MobiDB-lite"/>
    </source>
</evidence>
<feature type="non-terminal residue" evidence="2">
    <location>
        <position position="1"/>
    </location>
</feature>
<name>A0AAV5UPX6_9BILA</name>
<protein>
    <submittedName>
        <fullName evidence="2">Uncharacterized protein</fullName>
    </submittedName>
</protein>
<comment type="caution">
    <text evidence="2">The sequence shown here is derived from an EMBL/GenBank/DDBJ whole genome shotgun (WGS) entry which is preliminary data.</text>
</comment>
<evidence type="ECO:0000313" key="3">
    <source>
        <dbReference type="Proteomes" id="UP001432322"/>
    </source>
</evidence>
<feature type="compositionally biased region" description="Low complexity" evidence="1">
    <location>
        <begin position="1"/>
        <end position="12"/>
    </location>
</feature>
<proteinExistence type="predicted"/>